<reference evidence="4 5" key="2">
    <citation type="journal article" date="2018" name="Elife">
        <title>Firefly genomes illuminate parallel origins of bioluminescence in beetles.</title>
        <authorList>
            <person name="Fallon T.R."/>
            <person name="Lower S.E."/>
            <person name="Chang C.H."/>
            <person name="Bessho-Uehara M."/>
            <person name="Martin G.J."/>
            <person name="Bewick A.J."/>
            <person name="Behringer M."/>
            <person name="Debat H.J."/>
            <person name="Wong I."/>
            <person name="Day J.C."/>
            <person name="Suvorov A."/>
            <person name="Silva C.J."/>
            <person name="Stanger-Hall K.F."/>
            <person name="Hall D.W."/>
            <person name="Schmitz R.J."/>
            <person name="Nelson D.R."/>
            <person name="Lewis S.M."/>
            <person name="Shigenobu S."/>
            <person name="Bybee S.M."/>
            <person name="Larracuente A.M."/>
            <person name="Oba Y."/>
            <person name="Weng J.K."/>
        </authorList>
    </citation>
    <scope>NUCLEOTIDE SEQUENCE [LARGE SCALE GENOMIC DNA]</scope>
    <source>
        <strain evidence="4">1611_PpyrPB1</strain>
        <tissue evidence="4">Whole body</tissue>
    </source>
</reference>
<dbReference type="SMART" id="SM00280">
    <property type="entry name" value="KAZAL"/>
    <property type="match status" value="1"/>
</dbReference>
<evidence type="ECO:0000313" key="4">
    <source>
        <dbReference type="EMBL" id="KAB0800116.1"/>
    </source>
</evidence>
<sequence>MKTWSSTCIVAAVVCFCQITSTHSQAIIFEDDEDMRPAQPTSSPTPNDVDAQPGLVDAATFTVCYNDCQSRVLKEFNPLCGSNGFTYDNPRLFRCAQNCGLRITVSSPGRC</sequence>
<dbReference type="InterPro" id="IPR002350">
    <property type="entry name" value="Kazal_dom"/>
</dbReference>
<evidence type="ECO:0000313" key="3">
    <source>
        <dbReference type="EMBL" id="JAV79466.1"/>
    </source>
</evidence>
<feature type="domain" description="Kazal-like" evidence="2">
    <location>
        <begin position="65"/>
        <end position="111"/>
    </location>
</feature>
<dbReference type="InParanoid" id="A0A1Y1M6D2"/>
<dbReference type="Pfam" id="PF00050">
    <property type="entry name" value="Kazal_1"/>
    <property type="match status" value="1"/>
</dbReference>
<dbReference type="CDD" id="cd00104">
    <property type="entry name" value="KAZAL_FS"/>
    <property type="match status" value="1"/>
</dbReference>
<reference evidence="4" key="3">
    <citation type="submission" date="2019-08" db="EMBL/GenBank/DDBJ databases">
        <authorList>
            <consortium name="Photinus pyralis genome working group"/>
            <person name="Fallon T.R."/>
            <person name="Sander Lower S.E."/>
            <person name="Weng J.-K."/>
        </authorList>
    </citation>
    <scope>NUCLEOTIDE SEQUENCE</scope>
    <source>
        <strain evidence="4">1611_PpyrPB1</strain>
        <tissue evidence="4">Whole body</tissue>
    </source>
</reference>
<keyword evidence="5" id="KW-1185">Reference proteome</keyword>
<evidence type="ECO:0000313" key="5">
    <source>
        <dbReference type="Proteomes" id="UP000327044"/>
    </source>
</evidence>
<proteinExistence type="predicted"/>
<reference evidence="3" key="1">
    <citation type="journal article" date="2016" name="Sci. Rep.">
        <title>Molecular characterization of firefly nuptial gifts: a multi-omics approach sheds light on postcopulatory sexual selection.</title>
        <authorList>
            <person name="Al-Wathiqui N."/>
            <person name="Fallon T.R."/>
            <person name="South A."/>
            <person name="Weng J.K."/>
            <person name="Lewis S.M."/>
        </authorList>
    </citation>
    <scope>NUCLEOTIDE SEQUENCE</scope>
</reference>
<name>A0A1Y1M6D2_PHOPY</name>
<evidence type="ECO:0000259" key="2">
    <source>
        <dbReference type="PROSITE" id="PS51465"/>
    </source>
</evidence>
<keyword evidence="1" id="KW-0732">Signal</keyword>
<dbReference type="EMBL" id="VVIM01000005">
    <property type="protein sequence ID" value="KAB0800116.1"/>
    <property type="molecule type" value="Genomic_DNA"/>
</dbReference>
<dbReference type="SUPFAM" id="SSF100895">
    <property type="entry name" value="Kazal-type serine protease inhibitors"/>
    <property type="match status" value="1"/>
</dbReference>
<dbReference type="PROSITE" id="PS51465">
    <property type="entry name" value="KAZAL_2"/>
    <property type="match status" value="1"/>
</dbReference>
<dbReference type="Gene3D" id="3.30.60.30">
    <property type="match status" value="1"/>
</dbReference>
<evidence type="ECO:0000256" key="1">
    <source>
        <dbReference type="SAM" id="SignalP"/>
    </source>
</evidence>
<dbReference type="EMBL" id="GEZM01042929">
    <property type="protein sequence ID" value="JAV79466.1"/>
    <property type="molecule type" value="Transcribed_RNA"/>
</dbReference>
<accession>A0A1Y1M6D2</accession>
<feature type="chain" id="PRO_5033750292" description="Kazal-like domain-containing protein" evidence="1">
    <location>
        <begin position="25"/>
        <end position="111"/>
    </location>
</feature>
<dbReference type="FunCoup" id="A0A1Y1M6D2">
    <property type="interactions" value="1"/>
</dbReference>
<dbReference type="AlphaFoldDB" id="A0A1Y1M6D2"/>
<dbReference type="InterPro" id="IPR036058">
    <property type="entry name" value="Kazal_dom_sf"/>
</dbReference>
<feature type="signal peptide" evidence="1">
    <location>
        <begin position="1"/>
        <end position="24"/>
    </location>
</feature>
<dbReference type="OrthoDB" id="126772at2759"/>
<dbReference type="Proteomes" id="UP000327044">
    <property type="component" value="Unassembled WGS sequence"/>
</dbReference>
<gene>
    <name evidence="4" type="ORF">PPYR_07996</name>
</gene>
<protein>
    <recommendedName>
        <fullName evidence="2">Kazal-like domain-containing protein</fullName>
    </recommendedName>
</protein>
<organism evidence="3">
    <name type="scientific">Photinus pyralis</name>
    <name type="common">Common eastern firefly</name>
    <name type="synonym">Lampyris pyralis</name>
    <dbReference type="NCBI Taxonomy" id="7054"/>
    <lineage>
        <taxon>Eukaryota</taxon>
        <taxon>Metazoa</taxon>
        <taxon>Ecdysozoa</taxon>
        <taxon>Arthropoda</taxon>
        <taxon>Hexapoda</taxon>
        <taxon>Insecta</taxon>
        <taxon>Pterygota</taxon>
        <taxon>Neoptera</taxon>
        <taxon>Endopterygota</taxon>
        <taxon>Coleoptera</taxon>
        <taxon>Polyphaga</taxon>
        <taxon>Elateriformia</taxon>
        <taxon>Elateroidea</taxon>
        <taxon>Lampyridae</taxon>
        <taxon>Lampyrinae</taxon>
        <taxon>Photinus</taxon>
    </lineage>
</organism>